<accession>A0A4Q9DUW4</accession>
<proteinExistence type="predicted"/>
<gene>
    <name evidence="1" type="ORF">EYB31_05970</name>
</gene>
<dbReference type="EMBL" id="SIRE01000004">
    <property type="protein sequence ID" value="TBL80769.1"/>
    <property type="molecule type" value="Genomic_DNA"/>
</dbReference>
<dbReference type="RefSeq" id="WP_131012370.1">
    <property type="nucleotide sequence ID" value="NZ_SIRE01000004.1"/>
</dbReference>
<organism evidence="1 2">
    <name type="scientific">Paenibacillus thalictri</name>
    <dbReference type="NCBI Taxonomy" id="2527873"/>
    <lineage>
        <taxon>Bacteria</taxon>
        <taxon>Bacillati</taxon>
        <taxon>Bacillota</taxon>
        <taxon>Bacilli</taxon>
        <taxon>Bacillales</taxon>
        <taxon>Paenibacillaceae</taxon>
        <taxon>Paenibacillus</taxon>
    </lineage>
</organism>
<comment type="caution">
    <text evidence="1">The sequence shown here is derived from an EMBL/GenBank/DDBJ whole genome shotgun (WGS) entry which is preliminary data.</text>
</comment>
<keyword evidence="2" id="KW-1185">Reference proteome</keyword>
<dbReference type="Proteomes" id="UP000293142">
    <property type="component" value="Unassembled WGS sequence"/>
</dbReference>
<evidence type="ECO:0000313" key="1">
    <source>
        <dbReference type="EMBL" id="TBL80769.1"/>
    </source>
</evidence>
<protein>
    <submittedName>
        <fullName evidence="1">Uncharacterized protein</fullName>
    </submittedName>
</protein>
<name>A0A4Q9DUW4_9BACL</name>
<dbReference type="AlphaFoldDB" id="A0A4Q9DUW4"/>
<evidence type="ECO:0000313" key="2">
    <source>
        <dbReference type="Proteomes" id="UP000293142"/>
    </source>
</evidence>
<reference evidence="1 2" key="1">
    <citation type="submission" date="2019-02" db="EMBL/GenBank/DDBJ databases">
        <title>Paenibacillus sp. nov., isolated from surface-sterilized tissue of Thalictrum simplex L.</title>
        <authorList>
            <person name="Tuo L."/>
        </authorList>
    </citation>
    <scope>NUCLEOTIDE SEQUENCE [LARGE SCALE GENOMIC DNA]</scope>
    <source>
        <strain evidence="1 2">N2SHLJ1</strain>
    </source>
</reference>
<sequence>MPNQSAGGGTSNHYPVIDERNMARLTEQIRLMAPFYTPEWSFSPDDPDPGTALSLMFAHMLEGNIRRLNQVPYKSFLSFLNRFHVELAQARPAMAQVTFRLTEGTPESVYVEKGTQLAASVPGESVPILFETARPVLLTTARLTDLLTMSPRHDRIVRLAGDGTPLEWARDGRGTALFGMEGDNLQSHAMYLQHGFLFRLDHPAYVELLFFNAVNEYAVNETVDLLTDGGKVKWEYHHAGEWLPFDRVYGSNGVIRLVKLQKRSIDPFDFNGHYGYWIRCRAMSLDESSGGALLSKVQMDRFVMKSDFAAAADTDGILPDRLYFNDIQVDAEDGCQPFGDFFAHYGLFYIANKEAFSKRGADITVRFRLSFQQNRLIPGRPPQINWKMIMKRHEVDKTEIPDPVTISSVQWEYWNGTAWVKLPVSAEAQKLFSDPWEGIEERELTFVCPEDLQEIFVNAEESFWIRGRIVQIQNAYSPNAIYYTPIMEGMRLRYSYVKPLYPPQRLFVQNNLEQKERTVEVSTGGVTFRPFVGLEGRYPAMWLGFDAPPVRGPISMYVTLNQRRTTADDIPFLEWEYLRAAGNSAVWAPLAVADGTNGLTRSGDVQFIGPHDFALASYFGAEKYWIRVLNRDGRYDEPHEAGNVPRALSMTLNTTLAVQQKTVRNELPQRVTTYETAEVHTNEYFVLSETPVLDEEVWVDETGGLPAEEISELERADSAIEVIRDSEGNIMRVWVRYKRADQFLRSRANDRHYMIDRATGRLMFGNGAAGRKPPLSGEDTVRVTYSTGGGKRGNVPVHSITKLQDSIAFIDQVTNPLPAAGGCDSGTVEEAIVRGPKRFSHLRRAVTAEDYEWLTREAHQNVAKVKCLPNVNVKLEPEPGSMSIVVLPKSGLGNGAHFQELKRTVEEKLLAQSAATMAFPGSLQVMEPALLEICVQATVWVRGMDEVVPAEREIVRKLQAFLDPLTGNADGRGWDIGQAVHHSMFYSLLKSVSPVVHIPQLAIHVYKAEYGERIEWQLERMAEIRHGIIVPGEHRISVELKK</sequence>
<dbReference type="OrthoDB" id="366288at2"/>